<dbReference type="InterPro" id="IPR057268">
    <property type="entry name" value="Ribosomal_L18"/>
</dbReference>
<accession>A0A930UFF0</accession>
<gene>
    <name evidence="7 8" type="primary">rplR</name>
    <name evidence="8" type="ORF">ISN26_05855</name>
</gene>
<keyword evidence="2 7" id="KW-0699">rRNA-binding</keyword>
<dbReference type="CDD" id="cd00432">
    <property type="entry name" value="Ribosomal_L18_L5e"/>
    <property type="match status" value="1"/>
</dbReference>
<name>A0A930UFF0_9GAMM</name>
<keyword evidence="4 7" id="KW-0689">Ribosomal protein</keyword>
<dbReference type="Proteomes" id="UP000604381">
    <property type="component" value="Unassembled WGS sequence"/>
</dbReference>
<sequence>MKTQAQGKRAARLRRAAETRVRIARDGKRRIVVHRSGRHTYAQLIEGDRVLLSSSTLDKELRAKIKAPHTVDAAREVGTSLAAKIAAADLNANLAFDRSGFKYHGRIKALAEGMRAAGAKF</sequence>
<dbReference type="GO" id="GO:0003735">
    <property type="term" value="F:structural constituent of ribosome"/>
    <property type="evidence" value="ECO:0007669"/>
    <property type="project" value="InterPro"/>
</dbReference>
<evidence type="ECO:0000256" key="7">
    <source>
        <dbReference type="HAMAP-Rule" id="MF_01337"/>
    </source>
</evidence>
<dbReference type="InterPro" id="IPR005484">
    <property type="entry name" value="Ribosomal_uL18_bac/plant/anim"/>
</dbReference>
<dbReference type="GO" id="GO:0008097">
    <property type="term" value="F:5S rRNA binding"/>
    <property type="evidence" value="ECO:0007669"/>
    <property type="project" value="TreeGrafter"/>
</dbReference>
<dbReference type="Pfam" id="PF00861">
    <property type="entry name" value="Ribosomal_L18p"/>
    <property type="match status" value="1"/>
</dbReference>
<organism evidence="8 9">
    <name type="scientific">Candidatus Amphirhobacter heronislandensis</name>
    <dbReference type="NCBI Taxonomy" id="1732024"/>
    <lineage>
        <taxon>Bacteria</taxon>
        <taxon>Pseudomonadati</taxon>
        <taxon>Pseudomonadota</taxon>
        <taxon>Gammaproteobacteria</taxon>
        <taxon>Candidatus Tethybacterales</taxon>
        <taxon>Candidatus Tethybacteraceae</taxon>
        <taxon>Candidatus Amphirhobacter</taxon>
    </lineage>
</organism>
<dbReference type="Gene3D" id="3.30.420.100">
    <property type="match status" value="1"/>
</dbReference>
<comment type="caution">
    <text evidence="8">The sequence shown here is derived from an EMBL/GenBank/DDBJ whole genome shotgun (WGS) entry which is preliminary data.</text>
</comment>
<evidence type="ECO:0000256" key="3">
    <source>
        <dbReference type="ARBA" id="ARBA00022884"/>
    </source>
</evidence>
<protein>
    <recommendedName>
        <fullName evidence="6 7">Large ribosomal subunit protein uL18</fullName>
    </recommendedName>
</protein>
<evidence type="ECO:0000256" key="5">
    <source>
        <dbReference type="ARBA" id="ARBA00023274"/>
    </source>
</evidence>
<evidence type="ECO:0000313" key="9">
    <source>
        <dbReference type="Proteomes" id="UP000604381"/>
    </source>
</evidence>
<dbReference type="GO" id="GO:0022625">
    <property type="term" value="C:cytosolic large ribosomal subunit"/>
    <property type="evidence" value="ECO:0007669"/>
    <property type="project" value="TreeGrafter"/>
</dbReference>
<dbReference type="HAMAP" id="MF_01337_B">
    <property type="entry name" value="Ribosomal_uL18_B"/>
    <property type="match status" value="1"/>
</dbReference>
<dbReference type="AlphaFoldDB" id="A0A930UFF0"/>
<reference evidence="8" key="1">
    <citation type="submission" date="2020-10" db="EMBL/GenBank/DDBJ databases">
        <title>An improved Amphimedon queenslandica hologenome assembly reveals how three proteobacterial symbionts can extend the metabolic phenotypic of their marine sponge host.</title>
        <authorList>
            <person name="Degnan B."/>
            <person name="Degnan S."/>
            <person name="Xiang X."/>
        </authorList>
    </citation>
    <scope>NUCLEOTIDE SEQUENCE</scope>
    <source>
        <strain evidence="8">AqS2</strain>
    </source>
</reference>
<dbReference type="EMBL" id="JADHEI010000044">
    <property type="protein sequence ID" value="MBF2735584.1"/>
    <property type="molecule type" value="Genomic_DNA"/>
</dbReference>
<evidence type="ECO:0000256" key="2">
    <source>
        <dbReference type="ARBA" id="ARBA00022730"/>
    </source>
</evidence>
<proteinExistence type="inferred from homology"/>
<comment type="similarity">
    <text evidence="1 7">Belongs to the universal ribosomal protein uL18 family.</text>
</comment>
<keyword evidence="3 7" id="KW-0694">RNA-binding</keyword>
<keyword evidence="9" id="KW-1185">Reference proteome</keyword>
<comment type="subunit">
    <text evidence="7">Part of the 50S ribosomal subunit; part of the 5S rRNA/L5/L18/L25 subcomplex. Contacts the 5S and 23S rRNAs.</text>
</comment>
<dbReference type="PANTHER" id="PTHR12899:SF3">
    <property type="entry name" value="LARGE RIBOSOMAL SUBUNIT PROTEIN UL18M"/>
    <property type="match status" value="1"/>
</dbReference>
<dbReference type="NCBIfam" id="TIGR00060">
    <property type="entry name" value="L18_bact"/>
    <property type="match status" value="1"/>
</dbReference>
<evidence type="ECO:0000256" key="1">
    <source>
        <dbReference type="ARBA" id="ARBA00007116"/>
    </source>
</evidence>
<dbReference type="SUPFAM" id="SSF53137">
    <property type="entry name" value="Translational machinery components"/>
    <property type="match status" value="1"/>
</dbReference>
<keyword evidence="5 7" id="KW-0687">Ribonucleoprotein</keyword>
<evidence type="ECO:0000256" key="6">
    <source>
        <dbReference type="ARBA" id="ARBA00035197"/>
    </source>
</evidence>
<dbReference type="InterPro" id="IPR004389">
    <property type="entry name" value="Ribosomal_uL18_bac-type"/>
</dbReference>
<evidence type="ECO:0000313" key="8">
    <source>
        <dbReference type="EMBL" id="MBF2735584.1"/>
    </source>
</evidence>
<comment type="function">
    <text evidence="7">This is one of the proteins that bind and probably mediate the attachment of the 5S RNA into the large ribosomal subunit, where it forms part of the central protuberance.</text>
</comment>
<dbReference type="PANTHER" id="PTHR12899">
    <property type="entry name" value="39S RIBOSOMAL PROTEIN L18, MITOCHONDRIAL"/>
    <property type="match status" value="1"/>
</dbReference>
<dbReference type="GO" id="GO:0006412">
    <property type="term" value="P:translation"/>
    <property type="evidence" value="ECO:0007669"/>
    <property type="project" value="UniProtKB-UniRule"/>
</dbReference>
<evidence type="ECO:0000256" key="4">
    <source>
        <dbReference type="ARBA" id="ARBA00022980"/>
    </source>
</evidence>